<sequence length="190" mass="22011">MKKLLTILILVLSLGAYAQRYELYAGYADHKDSKYTFGYNAGFNFIFDMNQRDSTRVWANRIILGMEHSGFVSDKQYFKNGNPTSSACDDCTYDEIGFNEGNYVTRNWVRGVSLNFGVEVTDNFFLLTGVTSYLNVLNINNNEASKFRETLIDFGIKYYWKLDNNWIFSPTIKYNPNMLSYSIGVSWNHF</sequence>
<dbReference type="EMBL" id="LC168164">
    <property type="protein sequence ID" value="BAV39166.1"/>
    <property type="molecule type" value="Genomic_DNA"/>
</dbReference>
<evidence type="ECO:0000313" key="2">
    <source>
        <dbReference type="Proteomes" id="UP000224877"/>
    </source>
</evidence>
<accession>A0A1B4XWH6</accession>
<reference evidence="1 2" key="1">
    <citation type="submission" date="2016-07" db="EMBL/GenBank/DDBJ databases">
        <title>Characterization of three bacteriophages infecting bacteria isolated from shrimp culture pond water.</title>
        <authorList>
            <person name="Khoa H.V."/>
        </authorList>
    </citation>
    <scope>NUCLEOTIDE SEQUENCE [LARGE SCALE GENOMIC DNA]</scope>
</reference>
<dbReference type="Proteomes" id="UP000224877">
    <property type="component" value="Segment"/>
</dbReference>
<gene>
    <name evidence="1" type="ORF">BPT24_043</name>
</gene>
<protein>
    <recommendedName>
        <fullName evidence="3">Outer membrane protein beta-barrel domain-containing protein</fullName>
    </recommendedName>
</protein>
<proteinExistence type="predicted"/>
<organism evidence="1 2">
    <name type="scientific">Tenacibaculum phage pT24</name>
    <dbReference type="NCBI Taxonomy" id="1880590"/>
    <lineage>
        <taxon>Viruses</taxon>
        <taxon>Duplodnaviria</taxon>
        <taxon>Heunggongvirae</taxon>
        <taxon>Uroviricota</taxon>
        <taxon>Caudoviricetes</taxon>
        <taxon>Kungbxnavirus</taxon>
        <taxon>Kungbxnavirus pT24</taxon>
    </lineage>
</organism>
<name>A0A1B4XWH6_9CAUD</name>
<evidence type="ECO:0000313" key="1">
    <source>
        <dbReference type="EMBL" id="BAV39166.1"/>
    </source>
</evidence>
<keyword evidence="2" id="KW-1185">Reference proteome</keyword>
<evidence type="ECO:0008006" key="3">
    <source>
        <dbReference type="Google" id="ProtNLM"/>
    </source>
</evidence>